<sequence length="390" mass="42645">MGLFEVYSLLDLEPVKAKGAYLWDKNGDKYLDFYGGHAVISIGHSHPVYVEKMTRQLNRIGFYSNAVRNPLQDELALLLGKVSGYPEYNLFLCNSGAEANENALKLASFITDRSKILAMRAAFHGRTSVAVAVTDNPAIQAPLNRCHEVTFIGLNDRKALESELETGAYAAVIVEGIQGVGGIQMPDTGFLQSMRELCTSTGTLMIVDEVQSGYGRTGKFFAHQHAGVLPDIITMAKGMGNGFPIGGLLISPKIKARKGMLGTTFGGNHLACAAALAVLEVIQQEYLVNNAAGLGKYLIQELKNMPGVKEVRGKGLMIGVDVKISQEEVRKRLISEHRIMTGYSGNYTLRLLPPLIITRKEVDEFLKAFRQTMDNGMARLQEKVGETCSR</sequence>
<keyword evidence="2 8" id="KW-0032">Aminotransferase</keyword>
<organism evidence="8 11">
    <name type="scientific">Odoribacter splanchnicus</name>
    <dbReference type="NCBI Taxonomy" id="28118"/>
    <lineage>
        <taxon>Bacteria</taxon>
        <taxon>Pseudomonadati</taxon>
        <taxon>Bacteroidota</taxon>
        <taxon>Bacteroidia</taxon>
        <taxon>Bacteroidales</taxon>
        <taxon>Odoribacteraceae</taxon>
        <taxon>Odoribacter</taxon>
    </lineage>
</organism>
<dbReference type="RefSeq" id="WP_013612980.1">
    <property type="nucleotide sequence ID" value="NZ_BAABYK010000001.1"/>
</dbReference>
<dbReference type="Proteomes" id="UP000283426">
    <property type="component" value="Unassembled WGS sequence"/>
</dbReference>
<dbReference type="Proteomes" id="UP000284243">
    <property type="component" value="Unassembled WGS sequence"/>
</dbReference>
<dbReference type="Gene3D" id="3.90.1150.10">
    <property type="entry name" value="Aspartate Aminotransferase, domain 1"/>
    <property type="match status" value="1"/>
</dbReference>
<dbReference type="InterPro" id="IPR049704">
    <property type="entry name" value="Aminotrans_3_PPA_site"/>
</dbReference>
<evidence type="ECO:0000313" key="9">
    <source>
        <dbReference type="EMBL" id="RGV23476.1"/>
    </source>
</evidence>
<dbReference type="GO" id="GO:0030170">
    <property type="term" value="F:pyridoxal phosphate binding"/>
    <property type="evidence" value="ECO:0007669"/>
    <property type="project" value="InterPro"/>
</dbReference>
<gene>
    <name evidence="9" type="ORF">DWW24_13370</name>
    <name evidence="8" type="ORF">DWW57_09370</name>
    <name evidence="6" type="ORF">L0P03_00430</name>
    <name evidence="7" type="ORF">PN645_03285</name>
</gene>
<dbReference type="InterPro" id="IPR015421">
    <property type="entry name" value="PyrdxlP-dep_Trfase_major"/>
</dbReference>
<dbReference type="EMBL" id="JAKNDN010000001">
    <property type="protein sequence ID" value="MCG4958324.1"/>
    <property type="molecule type" value="Genomic_DNA"/>
</dbReference>
<dbReference type="Proteomes" id="UP001199750">
    <property type="component" value="Unassembled WGS sequence"/>
</dbReference>
<evidence type="ECO:0000256" key="2">
    <source>
        <dbReference type="ARBA" id="ARBA00022576"/>
    </source>
</evidence>
<evidence type="ECO:0000256" key="1">
    <source>
        <dbReference type="ARBA" id="ARBA00001933"/>
    </source>
</evidence>
<protein>
    <submittedName>
        <fullName evidence="6">Aminotransferase class III-fold pyridoxal phosphate-dependent enzyme</fullName>
    </submittedName>
    <submittedName>
        <fullName evidence="8">Aspartate aminotransferase family protein</fullName>
    </submittedName>
</protein>
<evidence type="ECO:0000256" key="4">
    <source>
        <dbReference type="ARBA" id="ARBA00022898"/>
    </source>
</evidence>
<dbReference type="GO" id="GO:0042802">
    <property type="term" value="F:identical protein binding"/>
    <property type="evidence" value="ECO:0007669"/>
    <property type="project" value="TreeGrafter"/>
</dbReference>
<evidence type="ECO:0000313" key="6">
    <source>
        <dbReference type="EMBL" id="MCG4958324.1"/>
    </source>
</evidence>
<reference evidence="10 11" key="1">
    <citation type="submission" date="2018-08" db="EMBL/GenBank/DDBJ databases">
        <title>A genome reference for cultivated species of the human gut microbiota.</title>
        <authorList>
            <person name="Zou Y."/>
            <person name="Xue W."/>
            <person name="Luo G."/>
        </authorList>
    </citation>
    <scope>NUCLEOTIDE SEQUENCE [LARGE SCALE GENOMIC DNA]</scope>
    <source>
        <strain evidence="9 10">AF14-6AC</strain>
        <strain evidence="8 11">AF16-14</strain>
    </source>
</reference>
<dbReference type="FunFam" id="3.40.640.10:FF:000004">
    <property type="entry name" value="Acetylornithine aminotransferase"/>
    <property type="match status" value="1"/>
</dbReference>
<dbReference type="PROSITE" id="PS00600">
    <property type="entry name" value="AA_TRANSFER_CLASS_3"/>
    <property type="match status" value="1"/>
</dbReference>
<dbReference type="OMA" id="MVPGFKY"/>
<evidence type="ECO:0000313" key="8">
    <source>
        <dbReference type="EMBL" id="RGU56311.1"/>
    </source>
</evidence>
<comment type="cofactor">
    <cofactor evidence="1">
        <name>pyridoxal 5'-phosphate</name>
        <dbReference type="ChEBI" id="CHEBI:597326"/>
    </cofactor>
</comment>
<dbReference type="InterPro" id="IPR015424">
    <property type="entry name" value="PyrdxlP-dep_Trfase"/>
</dbReference>
<name>A0A1Y3YG61_9BACT</name>
<dbReference type="Proteomes" id="UP001212263">
    <property type="component" value="Unassembled WGS sequence"/>
</dbReference>
<keyword evidence="4 5" id="KW-0663">Pyridoxal phosphate</keyword>
<evidence type="ECO:0000313" key="10">
    <source>
        <dbReference type="Proteomes" id="UP000283426"/>
    </source>
</evidence>
<keyword evidence="3 8" id="KW-0808">Transferase</keyword>
<reference evidence="7" key="3">
    <citation type="submission" date="2023-01" db="EMBL/GenBank/DDBJ databases">
        <title>Human gut microbiome strain richness.</title>
        <authorList>
            <person name="Chen-Liaw A."/>
        </authorList>
    </citation>
    <scope>NUCLEOTIDE SEQUENCE</scope>
    <source>
        <strain evidence="7">RTP21484st1_B7_RTP21484_190118</strain>
    </source>
</reference>
<reference evidence="6" key="2">
    <citation type="submission" date="2022-01" db="EMBL/GenBank/DDBJ databases">
        <title>Collection of gut derived symbiotic bacterial strains cultured from healthy donors.</title>
        <authorList>
            <person name="Lin H."/>
            <person name="Kohout C."/>
            <person name="Waligurski E."/>
            <person name="Pamer E.G."/>
        </authorList>
    </citation>
    <scope>NUCLEOTIDE SEQUENCE</scope>
    <source>
        <strain evidence="6">DFI.1.149</strain>
    </source>
</reference>
<comment type="caution">
    <text evidence="8">The sequence shown here is derived from an EMBL/GenBank/DDBJ whole genome shotgun (WGS) entry which is preliminary data.</text>
</comment>
<dbReference type="InterPro" id="IPR005814">
    <property type="entry name" value="Aminotrans_3"/>
</dbReference>
<accession>A0A1Y3YG61</accession>
<comment type="similarity">
    <text evidence="5">Belongs to the class-III pyridoxal-phosphate-dependent aminotransferase family.</text>
</comment>
<dbReference type="EMBL" id="JAQMRD010000003">
    <property type="protein sequence ID" value="MDB9222027.1"/>
    <property type="molecule type" value="Genomic_DNA"/>
</dbReference>
<dbReference type="EMBL" id="QRYW01000028">
    <property type="protein sequence ID" value="RGV23476.1"/>
    <property type="molecule type" value="Genomic_DNA"/>
</dbReference>
<dbReference type="PIRSF" id="PIRSF000521">
    <property type="entry name" value="Transaminase_4ab_Lys_Orn"/>
    <property type="match status" value="1"/>
</dbReference>
<dbReference type="Gene3D" id="3.40.640.10">
    <property type="entry name" value="Type I PLP-dependent aspartate aminotransferase-like (Major domain)"/>
    <property type="match status" value="1"/>
</dbReference>
<dbReference type="InterPro" id="IPR050103">
    <property type="entry name" value="Class-III_PLP-dep_AT"/>
</dbReference>
<dbReference type="CDD" id="cd00610">
    <property type="entry name" value="OAT_like"/>
    <property type="match status" value="1"/>
</dbReference>
<dbReference type="SUPFAM" id="SSF53383">
    <property type="entry name" value="PLP-dependent transferases"/>
    <property type="match status" value="1"/>
</dbReference>
<evidence type="ECO:0000313" key="7">
    <source>
        <dbReference type="EMBL" id="MDB9222027.1"/>
    </source>
</evidence>
<dbReference type="GeneID" id="61276032"/>
<proteinExistence type="inferred from homology"/>
<dbReference type="InterPro" id="IPR015422">
    <property type="entry name" value="PyrdxlP-dep_Trfase_small"/>
</dbReference>
<dbReference type="GO" id="GO:0008483">
    <property type="term" value="F:transaminase activity"/>
    <property type="evidence" value="ECO:0007669"/>
    <property type="project" value="UniProtKB-KW"/>
</dbReference>
<evidence type="ECO:0000256" key="5">
    <source>
        <dbReference type="RuleBase" id="RU003560"/>
    </source>
</evidence>
<dbReference type="Pfam" id="PF00202">
    <property type="entry name" value="Aminotran_3"/>
    <property type="match status" value="1"/>
</dbReference>
<dbReference type="EMBL" id="QRYC01000011">
    <property type="protein sequence ID" value="RGU56311.1"/>
    <property type="molecule type" value="Genomic_DNA"/>
</dbReference>
<dbReference type="PANTHER" id="PTHR11986:SF79">
    <property type="entry name" value="ACETYLORNITHINE AMINOTRANSFERASE, MITOCHONDRIAL"/>
    <property type="match status" value="1"/>
</dbReference>
<evidence type="ECO:0000256" key="3">
    <source>
        <dbReference type="ARBA" id="ARBA00022679"/>
    </source>
</evidence>
<evidence type="ECO:0000313" key="11">
    <source>
        <dbReference type="Proteomes" id="UP000284243"/>
    </source>
</evidence>
<dbReference type="PANTHER" id="PTHR11986">
    <property type="entry name" value="AMINOTRANSFERASE CLASS III"/>
    <property type="match status" value="1"/>
</dbReference>
<dbReference type="AlphaFoldDB" id="A0A1Y3YG61"/>